<accession>A0A949JD24</accession>
<evidence type="ECO:0000313" key="2">
    <source>
        <dbReference type="EMBL" id="MBU7596295.1"/>
    </source>
</evidence>
<dbReference type="RefSeq" id="WP_211040628.1">
    <property type="nucleotide sequence ID" value="NZ_JAELVF020000001.1"/>
</dbReference>
<evidence type="ECO:0000259" key="1">
    <source>
        <dbReference type="PROSITE" id="PS50943"/>
    </source>
</evidence>
<dbReference type="Proteomes" id="UP000694501">
    <property type="component" value="Unassembled WGS sequence"/>
</dbReference>
<name>A0A949JD24_9ACTN</name>
<dbReference type="SUPFAM" id="SSF47413">
    <property type="entry name" value="lambda repressor-like DNA-binding domains"/>
    <property type="match status" value="1"/>
</dbReference>
<dbReference type="SMART" id="SM00530">
    <property type="entry name" value="HTH_XRE"/>
    <property type="match status" value="1"/>
</dbReference>
<dbReference type="AlphaFoldDB" id="A0A949JD24"/>
<dbReference type="Pfam" id="PF19054">
    <property type="entry name" value="DUF5753"/>
    <property type="match status" value="1"/>
</dbReference>
<dbReference type="EMBL" id="JAELVF020000001">
    <property type="protein sequence ID" value="MBU7596295.1"/>
    <property type="molecule type" value="Genomic_DNA"/>
</dbReference>
<comment type="caution">
    <text evidence="2">The sequence shown here is derived from an EMBL/GenBank/DDBJ whole genome shotgun (WGS) entry which is preliminary data.</text>
</comment>
<gene>
    <name evidence="2" type="ORF">JGS22_001235</name>
</gene>
<keyword evidence="3" id="KW-1185">Reference proteome</keyword>
<proteinExistence type="predicted"/>
<dbReference type="Pfam" id="PF13560">
    <property type="entry name" value="HTH_31"/>
    <property type="match status" value="1"/>
</dbReference>
<dbReference type="PROSITE" id="PS50943">
    <property type="entry name" value="HTH_CROC1"/>
    <property type="match status" value="1"/>
</dbReference>
<dbReference type="Gene3D" id="1.10.260.40">
    <property type="entry name" value="lambda repressor-like DNA-binding domains"/>
    <property type="match status" value="1"/>
</dbReference>
<sequence>MPIRRAVTGRSQEPRARFAEELRSCRRRHGKTLREVGAAITWDHSHLGRMELGETLGGPEMVQDLDRLYGTDYLLILWEIAQKDPSQFRARYRRYMAMEAEATSIQIYSPAVVPGLLQVESYARALLSAGGLTGSSLETQVKARCERRHLLHAPNAPFLRVILSEAVLRTPTKDPAHWAQQLHHLLRTTELPNVSVQLLPLATGFHALTNMYVDFLRLPDARTVAWIESGYSGELVEETSPVERLVLSYDRLRDEALPVAESLKLIADLIKEPPCDPTST</sequence>
<dbReference type="InterPro" id="IPR001387">
    <property type="entry name" value="Cro/C1-type_HTH"/>
</dbReference>
<protein>
    <submittedName>
        <fullName evidence="2">Helix-turn-helix domain-containing protein</fullName>
    </submittedName>
</protein>
<dbReference type="InterPro" id="IPR010982">
    <property type="entry name" value="Lambda_DNA-bd_dom_sf"/>
</dbReference>
<organism evidence="2 3">
    <name type="scientific">Streptomyces tardus</name>
    <dbReference type="NCBI Taxonomy" id="2780544"/>
    <lineage>
        <taxon>Bacteria</taxon>
        <taxon>Bacillati</taxon>
        <taxon>Actinomycetota</taxon>
        <taxon>Actinomycetes</taxon>
        <taxon>Kitasatosporales</taxon>
        <taxon>Streptomycetaceae</taxon>
        <taxon>Streptomyces</taxon>
    </lineage>
</organism>
<dbReference type="InterPro" id="IPR043917">
    <property type="entry name" value="DUF5753"/>
</dbReference>
<reference evidence="2" key="1">
    <citation type="submission" date="2021-06" db="EMBL/GenBank/DDBJ databases">
        <title>Sequencing of actinobacteria type strains.</title>
        <authorList>
            <person name="Nguyen G.-S."/>
            <person name="Wentzel A."/>
        </authorList>
    </citation>
    <scope>NUCLEOTIDE SEQUENCE</scope>
    <source>
        <strain evidence="2">P38-E01</strain>
    </source>
</reference>
<dbReference type="GO" id="GO:0003677">
    <property type="term" value="F:DNA binding"/>
    <property type="evidence" value="ECO:0007669"/>
    <property type="project" value="InterPro"/>
</dbReference>
<evidence type="ECO:0000313" key="3">
    <source>
        <dbReference type="Proteomes" id="UP000694501"/>
    </source>
</evidence>
<feature type="domain" description="HTH cro/C1-type" evidence="1">
    <location>
        <begin position="22"/>
        <end position="74"/>
    </location>
</feature>